<dbReference type="OrthoDB" id="7400720at2759"/>
<keyword evidence="1" id="KW-1133">Transmembrane helix</keyword>
<protein>
    <submittedName>
        <fullName evidence="3">Uncharacterized protein LOC114244526</fullName>
    </submittedName>
</protein>
<dbReference type="AlphaFoldDB" id="A0A6J2JRK9"/>
<sequence length="161" mass="18629">MVRKVYIILLTFILMDLALYLGSILQNDGNIDWDVADQINASWVKWRQVSATVCDRRTPLQLKGKIYKTIIKPVVLYGSECWATKVNALTYDKKTLDGMVLKTLWTKVYTGYDPKVKELAINTLRKTGDYDKLIVHLMKVKKEKVQKILNLLSEIIITYMN</sequence>
<keyword evidence="1" id="KW-0472">Membrane</keyword>
<accession>A0A6J2JRK9</accession>
<dbReference type="PANTHER" id="PTHR46238">
    <property type="entry name" value="REVERSE TRANSCRIPTASE DOMAIN-CONTAINING PROTEIN"/>
    <property type="match status" value="1"/>
</dbReference>
<keyword evidence="2" id="KW-1185">Reference proteome</keyword>
<name>A0A6J2JRK9_BOMMA</name>
<dbReference type="KEGG" id="bman:114244526"/>
<organism evidence="2 3">
    <name type="scientific">Bombyx mandarina</name>
    <name type="common">Wild silk moth</name>
    <name type="synonym">Wild silkworm</name>
    <dbReference type="NCBI Taxonomy" id="7092"/>
    <lineage>
        <taxon>Eukaryota</taxon>
        <taxon>Metazoa</taxon>
        <taxon>Ecdysozoa</taxon>
        <taxon>Arthropoda</taxon>
        <taxon>Hexapoda</taxon>
        <taxon>Insecta</taxon>
        <taxon>Pterygota</taxon>
        <taxon>Neoptera</taxon>
        <taxon>Endopterygota</taxon>
        <taxon>Lepidoptera</taxon>
        <taxon>Glossata</taxon>
        <taxon>Ditrysia</taxon>
        <taxon>Bombycoidea</taxon>
        <taxon>Bombycidae</taxon>
        <taxon>Bombycinae</taxon>
        <taxon>Bombyx</taxon>
    </lineage>
</organism>
<gene>
    <name evidence="3" type="primary">LOC114244526</name>
</gene>
<reference evidence="3" key="1">
    <citation type="submission" date="2025-08" db="UniProtKB">
        <authorList>
            <consortium name="RefSeq"/>
        </authorList>
    </citation>
    <scope>IDENTIFICATION</scope>
    <source>
        <tissue evidence="3">Silk gland</tissue>
    </source>
</reference>
<evidence type="ECO:0000313" key="3">
    <source>
        <dbReference type="RefSeq" id="XP_028032175.1"/>
    </source>
</evidence>
<evidence type="ECO:0000313" key="2">
    <source>
        <dbReference type="Proteomes" id="UP000504629"/>
    </source>
</evidence>
<keyword evidence="1" id="KW-0812">Transmembrane</keyword>
<evidence type="ECO:0000256" key="1">
    <source>
        <dbReference type="SAM" id="Phobius"/>
    </source>
</evidence>
<dbReference type="RefSeq" id="XP_028032175.1">
    <property type="nucleotide sequence ID" value="XM_028176374.1"/>
</dbReference>
<dbReference type="PANTHER" id="PTHR46238:SF8">
    <property type="entry name" value="ENDONUCLEASE_EXONUCLEASE_PHOSPHATASE DOMAIN-CONTAINING PROTEIN"/>
    <property type="match status" value="1"/>
</dbReference>
<dbReference type="Proteomes" id="UP000504629">
    <property type="component" value="Unplaced"/>
</dbReference>
<feature type="transmembrane region" description="Helical" evidence="1">
    <location>
        <begin position="6"/>
        <end position="25"/>
    </location>
</feature>
<dbReference type="GeneID" id="114244526"/>
<proteinExistence type="predicted"/>